<reference evidence="2 3" key="1">
    <citation type="submission" date="2018-03" db="EMBL/GenBank/DDBJ databases">
        <title>Genome sequence of Clostridium vincentii DSM 10228.</title>
        <authorList>
            <person name="Poehlein A."/>
            <person name="Daniel R."/>
        </authorList>
    </citation>
    <scope>NUCLEOTIDE SEQUENCE [LARGE SCALE GENOMIC DNA]</scope>
    <source>
        <strain evidence="2 3">DSM 10228</strain>
    </source>
</reference>
<organism evidence="2 3">
    <name type="scientific">Clostridium vincentii</name>
    <dbReference type="NCBI Taxonomy" id="52704"/>
    <lineage>
        <taxon>Bacteria</taxon>
        <taxon>Bacillati</taxon>
        <taxon>Bacillota</taxon>
        <taxon>Clostridia</taxon>
        <taxon>Eubacteriales</taxon>
        <taxon>Clostridiaceae</taxon>
        <taxon>Clostridium</taxon>
    </lineage>
</organism>
<keyword evidence="3" id="KW-1185">Reference proteome</keyword>
<feature type="chain" id="PRO_5038884651" description="DUF5105 domain-containing protein" evidence="1">
    <location>
        <begin position="32"/>
        <end position="224"/>
    </location>
</feature>
<gene>
    <name evidence="2" type="ORF">CLVI_03560</name>
</gene>
<dbReference type="EMBL" id="PVXQ01000003">
    <property type="protein sequence ID" value="PRR84058.1"/>
    <property type="molecule type" value="Genomic_DNA"/>
</dbReference>
<protein>
    <recommendedName>
        <fullName evidence="4">DUF5105 domain-containing protein</fullName>
    </recommendedName>
</protein>
<evidence type="ECO:0000313" key="3">
    <source>
        <dbReference type="Proteomes" id="UP000239471"/>
    </source>
</evidence>
<dbReference type="Proteomes" id="UP000239471">
    <property type="component" value="Unassembled WGS sequence"/>
</dbReference>
<accession>A0A2T0BJI4</accession>
<proteinExistence type="predicted"/>
<dbReference type="AlphaFoldDB" id="A0A2T0BJI4"/>
<dbReference type="PROSITE" id="PS51257">
    <property type="entry name" value="PROKAR_LIPOPROTEIN"/>
    <property type="match status" value="1"/>
</dbReference>
<dbReference type="RefSeq" id="WP_106058400.1">
    <property type="nucleotide sequence ID" value="NZ_PVXQ01000003.1"/>
</dbReference>
<evidence type="ECO:0008006" key="4">
    <source>
        <dbReference type="Google" id="ProtNLM"/>
    </source>
</evidence>
<evidence type="ECO:0000313" key="2">
    <source>
        <dbReference type="EMBL" id="PRR84058.1"/>
    </source>
</evidence>
<name>A0A2T0BJI4_9CLOT</name>
<sequence>MKKSKKLITVLMTAILGSALFLTGCAGKPAAADVTVKAFYNLYILGDSTDIEKIALTKEEVAEKFEEVKTLTQSEIKANFAAGGLSISDDQLDAIYNSEMEALKKLTVTTEIVSEDDEKATVKLTTTYFDITAIDIKAATETSDEVSAMQLTSQSELDNKIVEIYSNKLVEGFKSAEPSTETKEEYFECVKTTYSVNGKNKDIYTPEDMEKFTTDINMMVTNQQ</sequence>
<dbReference type="OrthoDB" id="2041827at2"/>
<keyword evidence="1" id="KW-0732">Signal</keyword>
<evidence type="ECO:0000256" key="1">
    <source>
        <dbReference type="SAM" id="SignalP"/>
    </source>
</evidence>
<feature type="signal peptide" evidence="1">
    <location>
        <begin position="1"/>
        <end position="31"/>
    </location>
</feature>
<comment type="caution">
    <text evidence="2">The sequence shown here is derived from an EMBL/GenBank/DDBJ whole genome shotgun (WGS) entry which is preliminary data.</text>
</comment>